<dbReference type="AlphaFoldDB" id="A0AAD8JSW6"/>
<dbReference type="EMBL" id="JAUHHV010000010">
    <property type="protein sequence ID" value="KAK1409123.1"/>
    <property type="molecule type" value="Genomic_DNA"/>
</dbReference>
<name>A0AAD8JSW6_TARER</name>
<evidence type="ECO:0000313" key="1">
    <source>
        <dbReference type="EMBL" id="KAK1409123.1"/>
    </source>
</evidence>
<evidence type="ECO:0000313" key="2">
    <source>
        <dbReference type="Proteomes" id="UP001229421"/>
    </source>
</evidence>
<dbReference type="Gene3D" id="3.30.200.20">
    <property type="entry name" value="Phosphorylase Kinase, domain 1"/>
    <property type="match status" value="1"/>
</dbReference>
<dbReference type="Proteomes" id="UP001229421">
    <property type="component" value="Unassembled WGS sequence"/>
</dbReference>
<reference evidence="1" key="1">
    <citation type="journal article" date="2023" name="bioRxiv">
        <title>Improved chromosome-level genome assembly for marigold (Tagetes erecta).</title>
        <authorList>
            <person name="Jiang F."/>
            <person name="Yuan L."/>
            <person name="Wang S."/>
            <person name="Wang H."/>
            <person name="Xu D."/>
            <person name="Wang A."/>
            <person name="Fan W."/>
        </authorList>
    </citation>
    <scope>NUCLEOTIDE SEQUENCE</scope>
    <source>
        <strain evidence="1">WSJ</strain>
        <tissue evidence="1">Leaf</tissue>
    </source>
</reference>
<protein>
    <submittedName>
        <fullName evidence="1">Uncharacterized protein</fullName>
    </submittedName>
</protein>
<sequence>MISNRSFPDSASLMVVKLLHRSLGSGIDVVDMQLAVTGGVGRYSARELHVATDGFSEGYMMSRGEHADHVYRGILLDGKRVAVKIEIYKQKVVLFAIDTNTGQPNSNDHICGLNSTFALVRVAWD</sequence>
<organism evidence="1 2">
    <name type="scientific">Tagetes erecta</name>
    <name type="common">African marigold</name>
    <dbReference type="NCBI Taxonomy" id="13708"/>
    <lineage>
        <taxon>Eukaryota</taxon>
        <taxon>Viridiplantae</taxon>
        <taxon>Streptophyta</taxon>
        <taxon>Embryophyta</taxon>
        <taxon>Tracheophyta</taxon>
        <taxon>Spermatophyta</taxon>
        <taxon>Magnoliopsida</taxon>
        <taxon>eudicotyledons</taxon>
        <taxon>Gunneridae</taxon>
        <taxon>Pentapetalae</taxon>
        <taxon>asterids</taxon>
        <taxon>campanulids</taxon>
        <taxon>Asterales</taxon>
        <taxon>Asteraceae</taxon>
        <taxon>Asteroideae</taxon>
        <taxon>Heliantheae alliance</taxon>
        <taxon>Tageteae</taxon>
        <taxon>Tagetes</taxon>
    </lineage>
</organism>
<keyword evidence="2" id="KW-1185">Reference proteome</keyword>
<comment type="caution">
    <text evidence="1">The sequence shown here is derived from an EMBL/GenBank/DDBJ whole genome shotgun (WGS) entry which is preliminary data.</text>
</comment>
<proteinExistence type="predicted"/>
<accession>A0AAD8JSW6</accession>
<gene>
    <name evidence="1" type="ORF">QVD17_35648</name>
</gene>